<feature type="region of interest" description="Disordered" evidence="1">
    <location>
        <begin position="1"/>
        <end position="23"/>
    </location>
</feature>
<keyword evidence="2" id="KW-0645">Protease</keyword>
<keyword evidence="3" id="KW-1185">Reference proteome</keyword>
<dbReference type="GO" id="GO:0006508">
    <property type="term" value="P:proteolysis"/>
    <property type="evidence" value="ECO:0007669"/>
    <property type="project" value="UniProtKB-KW"/>
</dbReference>
<sequence>MDSVARSKLLYGQDGETNGSPKSFMAHDPIKVVNVSDRDCWIEPRTSVARIAEYGNIPIVGQFVRPGLRRYMEWQPIIQENTLPTKARARQEAYEQMLQEAAPPAVMAPKYKWPTKLLVRPREPDRAQVTKIVEELQPQRDVIGVS</sequence>
<dbReference type="AlphaFoldDB" id="A0A225V3C6"/>
<comment type="caution">
    <text evidence="2">The sequence shown here is derived from an EMBL/GenBank/DDBJ whole genome shotgun (WGS) entry which is preliminary data.</text>
</comment>
<protein>
    <submittedName>
        <fullName evidence="2">Aspartic protease</fullName>
    </submittedName>
</protein>
<evidence type="ECO:0000313" key="3">
    <source>
        <dbReference type="Proteomes" id="UP000198211"/>
    </source>
</evidence>
<evidence type="ECO:0000256" key="1">
    <source>
        <dbReference type="SAM" id="MobiDB-lite"/>
    </source>
</evidence>
<name>A0A225V3C6_9STRA</name>
<accession>A0A225V3C6</accession>
<keyword evidence="2" id="KW-0378">Hydrolase</keyword>
<evidence type="ECO:0000313" key="2">
    <source>
        <dbReference type="EMBL" id="OWY99458.1"/>
    </source>
</evidence>
<reference evidence="3" key="1">
    <citation type="submission" date="2017-03" db="EMBL/GenBank/DDBJ databases">
        <title>Phytopthora megakarya and P. palmivora, two closely related causual agents of cacao black pod achieved similar genome size and gene model numbers by different mechanisms.</title>
        <authorList>
            <person name="Ali S."/>
            <person name="Shao J."/>
            <person name="Larry D.J."/>
            <person name="Kronmiller B."/>
            <person name="Shen D."/>
            <person name="Strem M.D."/>
            <person name="Melnick R.L."/>
            <person name="Guiltinan M.J."/>
            <person name="Tyler B.M."/>
            <person name="Meinhardt L.W."/>
            <person name="Bailey B.A."/>
        </authorList>
    </citation>
    <scope>NUCLEOTIDE SEQUENCE [LARGE SCALE GENOMIC DNA]</scope>
    <source>
        <strain evidence="3">zdho120</strain>
    </source>
</reference>
<dbReference type="EMBL" id="NBNE01008462">
    <property type="protein sequence ID" value="OWY99458.1"/>
    <property type="molecule type" value="Genomic_DNA"/>
</dbReference>
<gene>
    <name evidence="2" type="ORF">PHMEG_00029532</name>
</gene>
<dbReference type="Proteomes" id="UP000198211">
    <property type="component" value="Unassembled WGS sequence"/>
</dbReference>
<proteinExistence type="predicted"/>
<organism evidence="2 3">
    <name type="scientific">Phytophthora megakarya</name>
    <dbReference type="NCBI Taxonomy" id="4795"/>
    <lineage>
        <taxon>Eukaryota</taxon>
        <taxon>Sar</taxon>
        <taxon>Stramenopiles</taxon>
        <taxon>Oomycota</taxon>
        <taxon>Peronosporomycetes</taxon>
        <taxon>Peronosporales</taxon>
        <taxon>Peronosporaceae</taxon>
        <taxon>Phytophthora</taxon>
    </lineage>
</organism>
<dbReference type="GO" id="GO:0008233">
    <property type="term" value="F:peptidase activity"/>
    <property type="evidence" value="ECO:0007669"/>
    <property type="project" value="UniProtKB-KW"/>
</dbReference>